<accession>A0A8H6KAE1</accession>
<name>A0A8H6KAE1_9PEZI</name>
<dbReference type="PANTHER" id="PTHR38758:SF1">
    <property type="entry name" value="PROTEIN, PUTATIVE-RELATED"/>
    <property type="match status" value="1"/>
</dbReference>
<dbReference type="InterPro" id="IPR054464">
    <property type="entry name" value="ULD_fung"/>
</dbReference>
<feature type="region of interest" description="Disordered" evidence="1">
    <location>
        <begin position="426"/>
        <end position="531"/>
    </location>
</feature>
<evidence type="ECO:0000256" key="1">
    <source>
        <dbReference type="SAM" id="MobiDB-lite"/>
    </source>
</evidence>
<feature type="region of interest" description="Disordered" evidence="1">
    <location>
        <begin position="223"/>
        <end position="286"/>
    </location>
</feature>
<dbReference type="Proteomes" id="UP000654918">
    <property type="component" value="Unassembled WGS sequence"/>
</dbReference>
<evidence type="ECO:0000313" key="4">
    <source>
        <dbReference type="Proteomes" id="UP000654918"/>
    </source>
</evidence>
<comment type="caution">
    <text evidence="3">The sequence shown here is derived from an EMBL/GenBank/DDBJ whole genome shotgun (WGS) entry which is preliminary data.</text>
</comment>
<gene>
    <name evidence="3" type="ORF">CPLU01_09097</name>
</gene>
<dbReference type="Pfam" id="PF22893">
    <property type="entry name" value="ULD_2"/>
    <property type="match status" value="1"/>
</dbReference>
<feature type="compositionally biased region" description="Basic and acidic residues" evidence="1">
    <location>
        <begin position="426"/>
        <end position="466"/>
    </location>
</feature>
<feature type="domain" description="Ubiquitin-like" evidence="2">
    <location>
        <begin position="602"/>
        <end position="684"/>
    </location>
</feature>
<feature type="compositionally biased region" description="Pro residues" evidence="1">
    <location>
        <begin position="255"/>
        <end position="280"/>
    </location>
</feature>
<dbReference type="AlphaFoldDB" id="A0A8H6KAE1"/>
<feature type="compositionally biased region" description="Acidic residues" evidence="1">
    <location>
        <begin position="42"/>
        <end position="54"/>
    </location>
</feature>
<feature type="compositionally biased region" description="Basic and acidic residues" evidence="1">
    <location>
        <begin position="506"/>
        <end position="531"/>
    </location>
</feature>
<evidence type="ECO:0000259" key="2">
    <source>
        <dbReference type="Pfam" id="PF22893"/>
    </source>
</evidence>
<dbReference type="EMBL" id="WIGO01000138">
    <property type="protein sequence ID" value="KAF6827421.1"/>
    <property type="molecule type" value="Genomic_DNA"/>
</dbReference>
<feature type="compositionally biased region" description="Basic and acidic residues" evidence="1">
    <location>
        <begin position="551"/>
        <end position="565"/>
    </location>
</feature>
<feature type="compositionally biased region" description="Basic residues" evidence="1">
    <location>
        <begin position="224"/>
        <end position="234"/>
    </location>
</feature>
<proteinExistence type="predicted"/>
<feature type="region of interest" description="Disordered" evidence="1">
    <location>
        <begin position="1"/>
        <end position="109"/>
    </location>
</feature>
<evidence type="ECO:0000313" key="3">
    <source>
        <dbReference type="EMBL" id="KAF6827421.1"/>
    </source>
</evidence>
<keyword evidence="4" id="KW-1185">Reference proteome</keyword>
<feature type="compositionally biased region" description="Basic and acidic residues" evidence="1">
    <location>
        <begin position="473"/>
        <end position="499"/>
    </location>
</feature>
<organism evidence="3 4">
    <name type="scientific">Colletotrichum plurivorum</name>
    <dbReference type="NCBI Taxonomy" id="2175906"/>
    <lineage>
        <taxon>Eukaryota</taxon>
        <taxon>Fungi</taxon>
        <taxon>Dikarya</taxon>
        <taxon>Ascomycota</taxon>
        <taxon>Pezizomycotina</taxon>
        <taxon>Sordariomycetes</taxon>
        <taxon>Hypocreomycetidae</taxon>
        <taxon>Glomerellales</taxon>
        <taxon>Glomerellaceae</taxon>
        <taxon>Colletotrichum</taxon>
        <taxon>Colletotrichum orchidearum species complex</taxon>
    </lineage>
</organism>
<sequence>MSSSRNHLQRRFDSHAGTTSDSLTDDDDEPYQEGSSESAEQYSDDYETEGDVGPDDSASVSPHRSYGGPQAPRAASRYHQLPHRPAPNPYPYRPGSVPNQPESVDPSEEYPPYGALRGGPGYSHVPAHAPAHRGHPGHQAFYNGGRGHAQGGFQQSHVGGGFLPNSPFAPPNQHTMVPYGYGGPHNPFSPMSTGSGQGYFAEPRNSQYDMMQYQHSQPPAFYNHHQHQHQHQHQHPPGAYQMPPHMAQYLYSQGAPPPPPTEAPGPSKTPAPAAPPSPPKPDPETVKLQQQLELFKAEKARQEEADRRKELEEKIRKDAEEAIARRMEDMRKAQDDARKEIERAKAEAEKAAREAIEAERKAEEQRQKLQQEALARAEREAREKMERELKAEAERKAAEAKAKAEAEAAAELKLKLAIQAVEDQRIAAEKKAKEEAEARAKYEAEMKEKAEREARDKIAAEKKAAEEAAAAKAKYEAEMKEKAEREARDKIAAEKKAAEDAAAAKAKYEAEMKEKAEREARDKIEAEKKAAADAAEKAAKYEADMKEKAEKEARDKLEKEAKDAADAAAAAEKAKKEAEDLKKKATEDAQAKFEADAKKVKDKAPIKFKDAVGRKFSFPFHICATWGGMEELIKQAFLHVDVIGPHVQEGHYDLIGPNGEIILPQVWEKVVEPDWTIEMRMWPMDKPPQQPPMFMRPQRPGAGHPHHVRPVPGVPPAGRPIPGGIPVPGGGPFPPGWTGAPRDPRIPVPPPMGGQHPRPIGHMAPEIINVGPKPKDSKKSKGGQGSMLSWMAGKPPKKR</sequence>
<feature type="region of interest" description="Disordered" evidence="1">
    <location>
        <begin position="551"/>
        <end position="571"/>
    </location>
</feature>
<protein>
    <submittedName>
        <fullName evidence="3">Kinetoplast-associated protein kap</fullName>
    </submittedName>
</protein>
<feature type="region of interest" description="Disordered" evidence="1">
    <location>
        <begin position="734"/>
        <end position="799"/>
    </location>
</feature>
<feature type="region of interest" description="Disordered" evidence="1">
    <location>
        <begin position="352"/>
        <end position="392"/>
    </location>
</feature>
<reference evidence="3" key="1">
    <citation type="journal article" date="2020" name="Phytopathology">
        <title>Genome Sequence Resources of Colletotrichum truncatum, C. plurivorum, C. musicola, and C. sojae: Four Species Pathogenic to Soybean (Glycine max).</title>
        <authorList>
            <person name="Rogerio F."/>
            <person name="Boufleur T.R."/>
            <person name="Ciampi-Guillardi M."/>
            <person name="Sukno S.A."/>
            <person name="Thon M.R."/>
            <person name="Massola Junior N.S."/>
            <person name="Baroncelli R."/>
        </authorList>
    </citation>
    <scope>NUCLEOTIDE SEQUENCE</scope>
    <source>
        <strain evidence="3">LFN00145</strain>
    </source>
</reference>
<dbReference type="PANTHER" id="PTHR38758">
    <property type="entry name" value="PUTATIVE-RELATED"/>
    <property type="match status" value="1"/>
</dbReference>